<organism evidence="7 8">
    <name type="scientific">Luteitalea pratensis</name>
    <dbReference type="NCBI Taxonomy" id="1855912"/>
    <lineage>
        <taxon>Bacteria</taxon>
        <taxon>Pseudomonadati</taxon>
        <taxon>Acidobacteriota</taxon>
        <taxon>Vicinamibacteria</taxon>
        <taxon>Vicinamibacterales</taxon>
        <taxon>Vicinamibacteraceae</taxon>
        <taxon>Luteitalea</taxon>
    </lineage>
</organism>
<dbReference type="GO" id="GO:0006783">
    <property type="term" value="P:heme biosynthetic process"/>
    <property type="evidence" value="ECO:0007669"/>
    <property type="project" value="TreeGrafter"/>
</dbReference>
<dbReference type="RefSeq" id="WP_110173702.1">
    <property type="nucleotide sequence ID" value="NZ_CP015136.1"/>
</dbReference>
<evidence type="ECO:0000313" key="8">
    <source>
        <dbReference type="Proteomes" id="UP000076079"/>
    </source>
</evidence>
<dbReference type="Pfam" id="PF13186">
    <property type="entry name" value="SPASM"/>
    <property type="match status" value="1"/>
</dbReference>
<dbReference type="EMBL" id="CP015136">
    <property type="protein sequence ID" value="AMY12231.1"/>
    <property type="molecule type" value="Genomic_DNA"/>
</dbReference>
<dbReference type="InterPro" id="IPR013785">
    <property type="entry name" value="Aldolase_TIM"/>
</dbReference>
<accession>A0A143PV39</accession>
<dbReference type="SFLD" id="SFLDG01067">
    <property type="entry name" value="SPASM/twitch_domain_containing"/>
    <property type="match status" value="1"/>
</dbReference>
<dbReference type="SFLD" id="SFLDS00029">
    <property type="entry name" value="Radical_SAM"/>
    <property type="match status" value="1"/>
</dbReference>
<dbReference type="Gene3D" id="3.20.20.70">
    <property type="entry name" value="Aldolase class I"/>
    <property type="match status" value="2"/>
</dbReference>
<reference evidence="8" key="2">
    <citation type="submission" date="2016-04" db="EMBL/GenBank/DDBJ databases">
        <title>First Complete Genome Sequence of a Subdivision 6 Acidobacterium.</title>
        <authorList>
            <person name="Huang S."/>
            <person name="Vieira S."/>
            <person name="Bunk B."/>
            <person name="Riedel T."/>
            <person name="Sproeer C."/>
            <person name="Overmann J."/>
        </authorList>
    </citation>
    <scope>NUCLEOTIDE SEQUENCE [LARGE SCALE GENOMIC DNA]</scope>
    <source>
        <strain evidence="8">DSM 100886 HEG_-6_39</strain>
    </source>
</reference>
<dbReference type="InterPro" id="IPR023885">
    <property type="entry name" value="4Fe4S-binding_SPASM_dom"/>
</dbReference>
<evidence type="ECO:0000256" key="5">
    <source>
        <dbReference type="ARBA" id="ARBA00023014"/>
    </source>
</evidence>
<proteinExistence type="predicted"/>
<dbReference type="SUPFAM" id="SSF102114">
    <property type="entry name" value="Radical SAM enzymes"/>
    <property type="match status" value="1"/>
</dbReference>
<protein>
    <submittedName>
        <fullName evidence="7">Molybdenum cofactor biosynthesis protein A</fullName>
    </submittedName>
</protein>
<dbReference type="PANTHER" id="PTHR11228:SF7">
    <property type="entry name" value="PQQA PEPTIDE CYCLASE"/>
    <property type="match status" value="1"/>
</dbReference>
<dbReference type="GO" id="GO:0003824">
    <property type="term" value="F:catalytic activity"/>
    <property type="evidence" value="ECO:0007669"/>
    <property type="project" value="InterPro"/>
</dbReference>
<dbReference type="InterPro" id="IPR050377">
    <property type="entry name" value="Radical_SAM_PqqE_MftC-like"/>
</dbReference>
<dbReference type="PANTHER" id="PTHR11228">
    <property type="entry name" value="RADICAL SAM DOMAIN PROTEIN"/>
    <property type="match status" value="1"/>
</dbReference>
<name>A0A143PV39_LUTPR</name>
<dbReference type="Pfam" id="PF04055">
    <property type="entry name" value="Radical_SAM"/>
    <property type="match status" value="1"/>
</dbReference>
<reference evidence="7 8" key="1">
    <citation type="journal article" date="2016" name="Genome Announc.">
        <title>First Complete Genome Sequence of a Subdivision 6 Acidobacterium Strain.</title>
        <authorList>
            <person name="Huang S."/>
            <person name="Vieira S."/>
            <person name="Bunk B."/>
            <person name="Riedel T."/>
            <person name="Sproer C."/>
            <person name="Overmann J."/>
        </authorList>
    </citation>
    <scope>NUCLEOTIDE SEQUENCE [LARGE SCALE GENOMIC DNA]</scope>
    <source>
        <strain evidence="8">DSM 100886 HEG_-6_39</strain>
    </source>
</reference>
<dbReference type="GO" id="GO:0046872">
    <property type="term" value="F:metal ion binding"/>
    <property type="evidence" value="ECO:0007669"/>
    <property type="project" value="UniProtKB-KW"/>
</dbReference>
<evidence type="ECO:0000313" key="7">
    <source>
        <dbReference type="EMBL" id="AMY12231.1"/>
    </source>
</evidence>
<dbReference type="Proteomes" id="UP000076079">
    <property type="component" value="Chromosome"/>
</dbReference>
<dbReference type="InterPro" id="IPR007197">
    <property type="entry name" value="rSAM"/>
</dbReference>
<keyword evidence="3" id="KW-0479">Metal-binding</keyword>
<comment type="cofactor">
    <cofactor evidence="1">
        <name>[4Fe-4S] cluster</name>
        <dbReference type="ChEBI" id="CHEBI:49883"/>
    </cofactor>
</comment>
<evidence type="ECO:0000256" key="2">
    <source>
        <dbReference type="ARBA" id="ARBA00022691"/>
    </source>
</evidence>
<keyword evidence="8" id="KW-1185">Reference proteome</keyword>
<feature type="domain" description="Radical SAM core" evidence="6">
    <location>
        <begin position="95"/>
        <end position="326"/>
    </location>
</feature>
<keyword evidence="5" id="KW-0411">Iron-sulfur</keyword>
<dbReference type="AlphaFoldDB" id="A0A143PV39"/>
<evidence type="ECO:0000256" key="3">
    <source>
        <dbReference type="ARBA" id="ARBA00022723"/>
    </source>
</evidence>
<evidence type="ECO:0000259" key="6">
    <source>
        <dbReference type="PROSITE" id="PS51918"/>
    </source>
</evidence>
<dbReference type="KEGG" id="abac:LuPra_05504"/>
<dbReference type="CDD" id="cd21109">
    <property type="entry name" value="SPASM"/>
    <property type="match status" value="1"/>
</dbReference>
<dbReference type="OrthoDB" id="7021155at2"/>
<dbReference type="STRING" id="1855912.LuPra_05504"/>
<evidence type="ECO:0000256" key="4">
    <source>
        <dbReference type="ARBA" id="ARBA00023004"/>
    </source>
</evidence>
<dbReference type="InterPro" id="IPR058240">
    <property type="entry name" value="rSAM_sf"/>
</dbReference>
<dbReference type="CDD" id="cd01335">
    <property type="entry name" value="Radical_SAM"/>
    <property type="match status" value="1"/>
</dbReference>
<evidence type="ECO:0000256" key="1">
    <source>
        <dbReference type="ARBA" id="ARBA00001966"/>
    </source>
</evidence>
<keyword evidence="2" id="KW-0949">S-adenosyl-L-methionine</keyword>
<keyword evidence="4" id="KW-0408">Iron</keyword>
<dbReference type="GO" id="GO:0051536">
    <property type="term" value="F:iron-sulfur cluster binding"/>
    <property type="evidence" value="ECO:0007669"/>
    <property type="project" value="UniProtKB-KW"/>
</dbReference>
<sequence length="453" mass="51036">MSENHLATRFTCSWPWSTAVLLCDGRVVCGCADPYGKRVLGDSRTGTIGEVWNGPTATRLRQDLNAGGSTFCGDCPLKLPLEDHEAAPQRSLAVSPLPSRMYVECTAACNVSCLDSCCAPETGITKTRQAGMLDVDLFMRVLAEVGPTLERIDFFNYGEAFLHKRAVEMCEIVKREYPHIYLYTSTNGGALNEESARRLVRSGIDEVTFSVDGASQDVYATYRQRGRFDHVMKNLRAVMDEKRALGRDVPFVNWRYILFKWNDNDAEMQRARTLATEIGVDRLCWEITDHPEHAFSRRFAPGTDDWQRIRHEVWEDNHLGNAITGATPRARIEVRGPSRDESLVHRAGVPLPLDLRVRNLSQRAFPHTATYGRRLVRVGAQLLDGDRTLRDRDFVRASLPHTVAAGSWQDLRMEIPPLAPGTYHLKLDLVSEGIDWFESCGSEVTLRELRIEG</sequence>
<gene>
    <name evidence="7" type="ORF">LuPra_05504</name>
</gene>
<dbReference type="PROSITE" id="PS51918">
    <property type="entry name" value="RADICAL_SAM"/>
    <property type="match status" value="1"/>
</dbReference>